<dbReference type="InterPro" id="IPR036265">
    <property type="entry name" value="HIT-like_sf"/>
</dbReference>
<name>A0A381N315_9ZZZZ</name>
<dbReference type="Gene3D" id="3.30.428.10">
    <property type="entry name" value="HIT-like"/>
    <property type="match status" value="1"/>
</dbReference>
<dbReference type="Pfam" id="PF01230">
    <property type="entry name" value="HIT"/>
    <property type="match status" value="1"/>
</dbReference>
<evidence type="ECO:0000259" key="1">
    <source>
        <dbReference type="PROSITE" id="PS51084"/>
    </source>
</evidence>
<proteinExistence type="predicted"/>
<dbReference type="CDD" id="cd01276">
    <property type="entry name" value="PKCI_related"/>
    <property type="match status" value="1"/>
</dbReference>
<dbReference type="InterPro" id="IPR019808">
    <property type="entry name" value="Histidine_triad_CS"/>
</dbReference>
<dbReference type="PROSITE" id="PS51084">
    <property type="entry name" value="HIT_2"/>
    <property type="match status" value="1"/>
</dbReference>
<dbReference type="SUPFAM" id="SSF54197">
    <property type="entry name" value="HIT-like"/>
    <property type="match status" value="1"/>
</dbReference>
<dbReference type="InterPro" id="IPR011146">
    <property type="entry name" value="HIT-like"/>
</dbReference>
<protein>
    <recommendedName>
        <fullName evidence="1">HIT domain-containing protein</fullName>
    </recommendedName>
</protein>
<reference evidence="2" key="1">
    <citation type="submission" date="2018-05" db="EMBL/GenBank/DDBJ databases">
        <authorList>
            <person name="Lanie J.A."/>
            <person name="Ng W.-L."/>
            <person name="Kazmierczak K.M."/>
            <person name="Andrzejewski T.M."/>
            <person name="Davidsen T.M."/>
            <person name="Wayne K.J."/>
            <person name="Tettelin H."/>
            <person name="Glass J.I."/>
            <person name="Rusch D."/>
            <person name="Podicherti R."/>
            <person name="Tsui H.-C.T."/>
            <person name="Winkler M.E."/>
        </authorList>
    </citation>
    <scope>NUCLEOTIDE SEQUENCE</scope>
</reference>
<dbReference type="PROSITE" id="PS00892">
    <property type="entry name" value="HIT_1"/>
    <property type="match status" value="1"/>
</dbReference>
<accession>A0A381N315</accession>
<dbReference type="PANTHER" id="PTHR23089">
    <property type="entry name" value="HISTIDINE TRIAD HIT PROTEIN"/>
    <property type="match status" value="1"/>
</dbReference>
<evidence type="ECO:0000313" key="2">
    <source>
        <dbReference type="EMBL" id="SUZ48981.1"/>
    </source>
</evidence>
<sequence length="114" mass="12783">MNDCLFCKIILKEIPSDVVYENDHILAFRDINPQAPTHILIIPKEHISTLNELEKIHQALAGEILLVSTLLAESEGIAESGYRTVFNCNKNGGQDVYHIHLHLLGGRKMTWPPG</sequence>
<feature type="domain" description="HIT" evidence="1">
    <location>
        <begin position="5"/>
        <end position="114"/>
    </location>
</feature>
<dbReference type="PRINTS" id="PR00332">
    <property type="entry name" value="HISTRIAD"/>
</dbReference>
<dbReference type="GO" id="GO:0003824">
    <property type="term" value="F:catalytic activity"/>
    <property type="evidence" value="ECO:0007669"/>
    <property type="project" value="InterPro"/>
</dbReference>
<organism evidence="2">
    <name type="scientific">marine metagenome</name>
    <dbReference type="NCBI Taxonomy" id="408172"/>
    <lineage>
        <taxon>unclassified sequences</taxon>
        <taxon>metagenomes</taxon>
        <taxon>ecological metagenomes</taxon>
    </lineage>
</organism>
<gene>
    <name evidence="2" type="ORF">METZ01_LOCUS1835</name>
</gene>
<dbReference type="InterPro" id="IPR001310">
    <property type="entry name" value="Histidine_triad_HIT"/>
</dbReference>
<dbReference type="EMBL" id="UINC01000097">
    <property type="protein sequence ID" value="SUZ48981.1"/>
    <property type="molecule type" value="Genomic_DNA"/>
</dbReference>
<dbReference type="AlphaFoldDB" id="A0A381N315"/>